<accession>A0A163D9Q9</accession>
<evidence type="ECO:0000256" key="1">
    <source>
        <dbReference type="ARBA" id="ARBA00005005"/>
    </source>
</evidence>
<dbReference type="Proteomes" id="UP000076625">
    <property type="component" value="Unassembled WGS sequence"/>
</dbReference>
<evidence type="ECO:0000256" key="4">
    <source>
        <dbReference type="ARBA" id="ARBA00023098"/>
    </source>
</evidence>
<dbReference type="CDD" id="cd06558">
    <property type="entry name" value="crotonase-like"/>
    <property type="match status" value="1"/>
</dbReference>
<protein>
    <submittedName>
        <fullName evidence="7">Enoyl-CoA hydratase</fullName>
    </submittedName>
</protein>
<keyword evidence="5" id="KW-0413">Isomerase</keyword>
<evidence type="ECO:0000313" key="7">
    <source>
        <dbReference type="EMBL" id="KZE34206.1"/>
    </source>
</evidence>
<dbReference type="OrthoDB" id="9807606at2"/>
<reference evidence="8" key="1">
    <citation type="submission" date="2016-01" db="EMBL/GenBank/DDBJ databases">
        <title>Draft genome of Chromobacterium sp. F49.</title>
        <authorList>
            <person name="Hong K.W."/>
        </authorList>
    </citation>
    <scope>NUCLEOTIDE SEQUENCE [LARGE SCALE GENOMIC DNA]</scope>
    <source>
        <strain evidence="8">CN10</strain>
    </source>
</reference>
<gene>
    <name evidence="7" type="ORF">AVW16_06960</name>
</gene>
<keyword evidence="3" id="KW-0276">Fatty acid metabolism</keyword>
<dbReference type="AlphaFoldDB" id="A0A163D9Q9"/>
<dbReference type="InterPro" id="IPR045002">
    <property type="entry name" value="Ech1-like"/>
</dbReference>
<dbReference type="UniPathway" id="UPA00659"/>
<comment type="pathway">
    <text evidence="1">Lipid metabolism; fatty acid beta-oxidation.</text>
</comment>
<dbReference type="NCBIfam" id="NF004794">
    <property type="entry name" value="PRK06142.1"/>
    <property type="match status" value="1"/>
</dbReference>
<dbReference type="PROSITE" id="PS00166">
    <property type="entry name" value="ENOYL_COA_HYDRATASE"/>
    <property type="match status" value="1"/>
</dbReference>
<dbReference type="InterPro" id="IPR014748">
    <property type="entry name" value="Enoyl-CoA_hydra_C"/>
</dbReference>
<dbReference type="Gene3D" id="3.90.226.10">
    <property type="entry name" value="2-enoyl-CoA Hydratase, Chain A, domain 1"/>
    <property type="match status" value="1"/>
</dbReference>
<evidence type="ECO:0000313" key="8">
    <source>
        <dbReference type="Proteomes" id="UP000076625"/>
    </source>
</evidence>
<name>A0A163D9Q9_9NEIS</name>
<comment type="caution">
    <text evidence="7">The sequence shown here is derived from an EMBL/GenBank/DDBJ whole genome shotgun (WGS) entry which is preliminary data.</text>
</comment>
<comment type="similarity">
    <text evidence="2 6">Belongs to the enoyl-CoA hydratase/isomerase family.</text>
</comment>
<dbReference type="InterPro" id="IPR001753">
    <property type="entry name" value="Enoyl-CoA_hydra/iso"/>
</dbReference>
<sequence length="268" mass="28533">MEWQSLEVARHGAVACVTLNRPRQANALDATLWRELREAMEWCDRSADVRAVVLAGHGRHFCAGLDLAMLAGLSARIADPCGGRQREKLLAEIEALQASVNSLEACRKPVIAAVHGACVGGGLDIALAADIRYASEDAFFGVREVAMGMVADVGTLQRLPRVVGEGVAREWAYTGRDVTAAEAFAAKLVNRLAADRDAVVAAALDTASQIAARSPLAVRGTKRVLNYSRDHGVRDGLAFVAQWNAAMLLSEDLAAAATADRQAATFRD</sequence>
<dbReference type="GO" id="GO:0006635">
    <property type="term" value="P:fatty acid beta-oxidation"/>
    <property type="evidence" value="ECO:0007669"/>
    <property type="project" value="UniProtKB-UniPathway"/>
</dbReference>
<organism evidence="7 8">
    <name type="scientific">Crenobacter luteus</name>
    <dbReference type="NCBI Taxonomy" id="1452487"/>
    <lineage>
        <taxon>Bacteria</taxon>
        <taxon>Pseudomonadati</taxon>
        <taxon>Pseudomonadota</taxon>
        <taxon>Betaproteobacteria</taxon>
        <taxon>Neisseriales</taxon>
        <taxon>Neisseriaceae</taxon>
        <taxon>Crenobacter</taxon>
    </lineage>
</organism>
<evidence type="ECO:0000256" key="2">
    <source>
        <dbReference type="ARBA" id="ARBA00005254"/>
    </source>
</evidence>
<evidence type="ECO:0000256" key="5">
    <source>
        <dbReference type="ARBA" id="ARBA00023235"/>
    </source>
</evidence>
<dbReference type="PANTHER" id="PTHR43149">
    <property type="entry name" value="ENOYL-COA HYDRATASE"/>
    <property type="match status" value="1"/>
</dbReference>
<dbReference type="GO" id="GO:0051750">
    <property type="term" value="F:delta(3,5)-delta(2,4)-dienoyl-CoA isomerase activity"/>
    <property type="evidence" value="ECO:0007669"/>
    <property type="project" value="TreeGrafter"/>
</dbReference>
<keyword evidence="8" id="KW-1185">Reference proteome</keyword>
<evidence type="ECO:0000256" key="3">
    <source>
        <dbReference type="ARBA" id="ARBA00022832"/>
    </source>
</evidence>
<dbReference type="InterPro" id="IPR018376">
    <property type="entry name" value="Enoyl-CoA_hyd/isom_CS"/>
</dbReference>
<keyword evidence="4" id="KW-0443">Lipid metabolism</keyword>
<dbReference type="FunFam" id="1.10.12.10:FF:000004">
    <property type="entry name" value="Delta3,5-delta2,4-dienoyl-CoA isomerase"/>
    <property type="match status" value="1"/>
</dbReference>
<dbReference type="InterPro" id="IPR029045">
    <property type="entry name" value="ClpP/crotonase-like_dom_sf"/>
</dbReference>
<dbReference type="STRING" id="1452487.AVW16_06960"/>
<proteinExistence type="inferred from homology"/>
<dbReference type="Pfam" id="PF00378">
    <property type="entry name" value="ECH_1"/>
    <property type="match status" value="1"/>
</dbReference>
<dbReference type="Gene3D" id="1.10.12.10">
    <property type="entry name" value="Lyase 2-enoyl-coa Hydratase, Chain A, domain 2"/>
    <property type="match status" value="1"/>
</dbReference>
<dbReference type="SUPFAM" id="SSF52096">
    <property type="entry name" value="ClpP/crotonase"/>
    <property type="match status" value="1"/>
</dbReference>
<dbReference type="EMBL" id="LQQU01000009">
    <property type="protein sequence ID" value="KZE34206.1"/>
    <property type="molecule type" value="Genomic_DNA"/>
</dbReference>
<evidence type="ECO:0000256" key="6">
    <source>
        <dbReference type="RuleBase" id="RU003707"/>
    </source>
</evidence>
<dbReference type="PANTHER" id="PTHR43149:SF1">
    <property type="entry name" value="DELTA(3,5)-DELTA(2,4)-DIENOYL-COA ISOMERASE, MITOCHONDRIAL"/>
    <property type="match status" value="1"/>
</dbReference>